<accession>A0ABV2SYS2</accession>
<evidence type="ECO:0000256" key="1">
    <source>
        <dbReference type="SAM" id="SignalP"/>
    </source>
</evidence>
<dbReference type="EMBL" id="JBEXAC010000001">
    <property type="protein sequence ID" value="MET6995911.1"/>
    <property type="molecule type" value="Genomic_DNA"/>
</dbReference>
<keyword evidence="1" id="KW-0732">Signal</keyword>
<dbReference type="RefSeq" id="WP_354658558.1">
    <property type="nucleotide sequence ID" value="NZ_JBEXAC010000001.1"/>
</dbReference>
<comment type="caution">
    <text evidence="2">The sequence shown here is derived from an EMBL/GenBank/DDBJ whole genome shotgun (WGS) entry which is preliminary data.</text>
</comment>
<reference evidence="2 3" key="1">
    <citation type="submission" date="2024-06" db="EMBL/GenBank/DDBJ databases">
        <title>Chitinophaga defluvii sp. nov., isolated from municipal sewage.</title>
        <authorList>
            <person name="Zhang L."/>
        </authorList>
    </citation>
    <scope>NUCLEOTIDE SEQUENCE [LARGE SCALE GENOMIC DNA]</scope>
    <source>
        <strain evidence="2 3">H8</strain>
    </source>
</reference>
<dbReference type="NCBIfam" id="NF047436">
    <property type="entry name" value="LA_2272_repeat"/>
    <property type="match status" value="2"/>
</dbReference>
<name>A0ABV2SYS2_9BACT</name>
<feature type="signal peptide" evidence="1">
    <location>
        <begin position="1"/>
        <end position="24"/>
    </location>
</feature>
<gene>
    <name evidence="2" type="ORF">ABR189_00965</name>
</gene>
<dbReference type="Proteomes" id="UP001549749">
    <property type="component" value="Unassembled WGS sequence"/>
</dbReference>
<dbReference type="InterPro" id="IPR058093">
    <property type="entry name" value="LA_2272-like"/>
</dbReference>
<evidence type="ECO:0000313" key="3">
    <source>
        <dbReference type="Proteomes" id="UP001549749"/>
    </source>
</evidence>
<sequence>MTLLKMKLLAASFLLTQIANTATATSITLPSNDTTGINRNMPGQVSFVPGIGTNGKYAPGSTNHFSFNVIGGDNGGVDGFELGTIFNINRQHVQSAQIAGIFNQVGGRVQGFQIAGIFNRVQQSMTAVQLAGITNLVGGPVKGVQVAGVFNEVQQSVNGAQISGVANIAKGPLTGIQITGVYNQLTDSLNGTQVAGITNIVNGPVKGIQISGIASVARKEVNGVQIAGIVNYAKNLKGVQIGLVNIADSTSGYSIGLINISPQSFYRVAVYANEMMNTNVAFKSGTPRIYGILLSGANFSNDKKMYSFGAGIGKEFSLGKSKMFTLNPELTSQYLYTGTWTFENTLNRIQANVHVKLGKYVSVFAGPAFSVLHSDQDVATTGYKLHPVSSNYHVFKLWDNTTAWFGWNAGITIF</sequence>
<proteinExistence type="predicted"/>
<organism evidence="2 3">
    <name type="scientific">Chitinophaga defluvii</name>
    <dbReference type="NCBI Taxonomy" id="3163343"/>
    <lineage>
        <taxon>Bacteria</taxon>
        <taxon>Pseudomonadati</taxon>
        <taxon>Bacteroidota</taxon>
        <taxon>Chitinophagia</taxon>
        <taxon>Chitinophagales</taxon>
        <taxon>Chitinophagaceae</taxon>
        <taxon>Chitinophaga</taxon>
    </lineage>
</organism>
<keyword evidence="3" id="KW-1185">Reference proteome</keyword>
<evidence type="ECO:0000313" key="2">
    <source>
        <dbReference type="EMBL" id="MET6995911.1"/>
    </source>
</evidence>
<protein>
    <submittedName>
        <fullName evidence="2">Uncharacterized protein</fullName>
    </submittedName>
</protein>
<feature type="chain" id="PRO_5047418818" evidence="1">
    <location>
        <begin position="25"/>
        <end position="414"/>
    </location>
</feature>